<dbReference type="EMBL" id="CAJRST010002224">
    <property type="protein sequence ID" value="CAG5866149.1"/>
    <property type="molecule type" value="Genomic_DNA"/>
</dbReference>
<reference evidence="2" key="1">
    <citation type="submission" date="2021-05" db="EMBL/GenBank/DDBJ databases">
        <authorList>
            <person name="Tigano A."/>
        </authorList>
    </citation>
    <scope>NUCLEOTIDE SEQUENCE</scope>
</reference>
<keyword evidence="3" id="KW-1185">Reference proteome</keyword>
<evidence type="ECO:0000313" key="2">
    <source>
        <dbReference type="EMBL" id="CAG5866149.1"/>
    </source>
</evidence>
<proteinExistence type="predicted"/>
<accession>A0A8S4ABY3</accession>
<evidence type="ECO:0000256" key="1">
    <source>
        <dbReference type="SAM" id="MobiDB-lite"/>
    </source>
</evidence>
<protein>
    <submittedName>
        <fullName evidence="2">(Atlantic silverside) hypothetical protein</fullName>
    </submittedName>
</protein>
<dbReference type="OrthoDB" id="8915690at2759"/>
<dbReference type="Proteomes" id="UP000677803">
    <property type="component" value="Unassembled WGS sequence"/>
</dbReference>
<name>A0A8S4ABY3_9TELE</name>
<feature type="region of interest" description="Disordered" evidence="1">
    <location>
        <begin position="121"/>
        <end position="156"/>
    </location>
</feature>
<comment type="caution">
    <text evidence="2">The sequence shown here is derived from an EMBL/GenBank/DDBJ whole genome shotgun (WGS) entry which is preliminary data.</text>
</comment>
<gene>
    <name evidence="2" type="ORF">MMEN_LOCUS2898</name>
</gene>
<sequence>MSSHYFFRPPPCRCPPMMMLPNPMAVYPPLEEDPVSLSAVYDLLEEQQIFFRRLLQQQERSHRAFLQLLMDSSAQRTDNLLRELQDLRGGLEGVRKQALQTSKRVEGLVEELETVRGVLEGLKSKPAGGRAEPTQPRGPGGLGPNGNKNKKPEPKAAKLVADLTDISFKDIKWKKRRALPALW</sequence>
<organism evidence="2 3">
    <name type="scientific">Menidia menidia</name>
    <name type="common">Atlantic silverside</name>
    <dbReference type="NCBI Taxonomy" id="238744"/>
    <lineage>
        <taxon>Eukaryota</taxon>
        <taxon>Metazoa</taxon>
        <taxon>Chordata</taxon>
        <taxon>Craniata</taxon>
        <taxon>Vertebrata</taxon>
        <taxon>Euteleostomi</taxon>
        <taxon>Actinopterygii</taxon>
        <taxon>Neopterygii</taxon>
        <taxon>Teleostei</taxon>
        <taxon>Neoteleostei</taxon>
        <taxon>Acanthomorphata</taxon>
        <taxon>Ovalentaria</taxon>
        <taxon>Atherinomorphae</taxon>
        <taxon>Atheriniformes</taxon>
        <taxon>Atherinopsidae</taxon>
        <taxon>Menidiinae</taxon>
        <taxon>Menidia</taxon>
    </lineage>
</organism>
<evidence type="ECO:0000313" key="3">
    <source>
        <dbReference type="Proteomes" id="UP000677803"/>
    </source>
</evidence>
<dbReference type="AlphaFoldDB" id="A0A8S4ABY3"/>